<dbReference type="EMBL" id="BOVJ01000081">
    <property type="protein sequence ID" value="GIQ64178.1"/>
    <property type="molecule type" value="Genomic_DNA"/>
</dbReference>
<evidence type="ECO:0000256" key="2">
    <source>
        <dbReference type="ARBA" id="ARBA00022692"/>
    </source>
</evidence>
<gene>
    <name evidence="7" type="ORF">PACILC2_27460</name>
</gene>
<comment type="subcellular location">
    <subcellularLocation>
        <location evidence="1">Membrane</location>
        <topology evidence="1">Multi-pass membrane protein</topology>
    </subcellularLocation>
</comment>
<feature type="transmembrane region" description="Helical" evidence="5">
    <location>
        <begin position="27"/>
        <end position="47"/>
    </location>
</feature>
<evidence type="ECO:0000313" key="7">
    <source>
        <dbReference type="EMBL" id="GIQ64178.1"/>
    </source>
</evidence>
<name>A0ABQ4N7F8_9BACL</name>
<dbReference type="PROSITE" id="PS51012">
    <property type="entry name" value="ABC_TM2"/>
    <property type="match status" value="1"/>
</dbReference>
<keyword evidence="4 5" id="KW-0472">Membrane</keyword>
<dbReference type="InterPro" id="IPR013525">
    <property type="entry name" value="ABC2_TM"/>
</dbReference>
<proteinExistence type="predicted"/>
<evidence type="ECO:0000256" key="1">
    <source>
        <dbReference type="ARBA" id="ARBA00004141"/>
    </source>
</evidence>
<dbReference type="PANTHER" id="PTHR43027">
    <property type="entry name" value="DOXORUBICIN RESISTANCE ABC TRANSPORTER PERMEASE PROTEIN DRRC-RELATED"/>
    <property type="match status" value="1"/>
</dbReference>
<organism evidence="7 8">
    <name type="scientific">Paenibacillus cisolokensis</name>
    <dbReference type="NCBI Taxonomy" id="1658519"/>
    <lineage>
        <taxon>Bacteria</taxon>
        <taxon>Bacillati</taxon>
        <taxon>Bacillota</taxon>
        <taxon>Bacilli</taxon>
        <taxon>Bacillales</taxon>
        <taxon>Paenibacillaceae</taxon>
        <taxon>Paenibacillus</taxon>
    </lineage>
</organism>
<feature type="transmembrane region" description="Helical" evidence="5">
    <location>
        <begin position="343"/>
        <end position="365"/>
    </location>
</feature>
<keyword evidence="3 5" id="KW-1133">Transmembrane helix</keyword>
<evidence type="ECO:0000256" key="3">
    <source>
        <dbReference type="ARBA" id="ARBA00022989"/>
    </source>
</evidence>
<dbReference type="InterPro" id="IPR052902">
    <property type="entry name" value="ABC-2_transporter"/>
</dbReference>
<accession>A0ABQ4N7F8</accession>
<reference evidence="7 8" key="1">
    <citation type="submission" date="2021-04" db="EMBL/GenBank/DDBJ databases">
        <title>Draft genome sequence of Paenibacillus cisolokensis, LC2-13A.</title>
        <authorList>
            <person name="Uke A."/>
            <person name="Chhe C."/>
            <person name="Baramee S."/>
            <person name="Kosugi A."/>
        </authorList>
    </citation>
    <scope>NUCLEOTIDE SEQUENCE [LARGE SCALE GENOMIC DNA]</scope>
    <source>
        <strain evidence="7 8">LC2-13A</strain>
    </source>
</reference>
<feature type="domain" description="ABC transmembrane type-2" evidence="6">
    <location>
        <begin position="140"/>
        <end position="368"/>
    </location>
</feature>
<feature type="transmembrane region" description="Helical" evidence="5">
    <location>
        <begin position="175"/>
        <end position="197"/>
    </location>
</feature>
<evidence type="ECO:0000256" key="4">
    <source>
        <dbReference type="ARBA" id="ARBA00023136"/>
    </source>
</evidence>
<feature type="transmembrane region" description="Helical" evidence="5">
    <location>
        <begin position="227"/>
        <end position="248"/>
    </location>
</feature>
<evidence type="ECO:0000313" key="8">
    <source>
        <dbReference type="Proteomes" id="UP000680304"/>
    </source>
</evidence>
<dbReference type="RefSeq" id="WP_213529013.1">
    <property type="nucleotide sequence ID" value="NZ_BOVJ01000081.1"/>
</dbReference>
<feature type="transmembrane region" description="Helical" evidence="5">
    <location>
        <begin position="284"/>
        <end position="303"/>
    </location>
</feature>
<keyword evidence="8" id="KW-1185">Reference proteome</keyword>
<dbReference type="Proteomes" id="UP000680304">
    <property type="component" value="Unassembled WGS sequence"/>
</dbReference>
<dbReference type="Pfam" id="PF12698">
    <property type="entry name" value="ABC2_membrane_3"/>
    <property type="match status" value="1"/>
</dbReference>
<dbReference type="PANTHER" id="PTHR43027:SF2">
    <property type="entry name" value="TRANSPORT PERMEASE PROTEIN"/>
    <property type="match status" value="1"/>
</dbReference>
<feature type="transmembrane region" description="Helical" evidence="5">
    <location>
        <begin position="254"/>
        <end position="277"/>
    </location>
</feature>
<dbReference type="InterPro" id="IPR047817">
    <property type="entry name" value="ABC2_TM_bact-type"/>
</dbReference>
<sequence>MGNKSGIRQFGKLFGAHFKMTFREKQVWFWSIFYPVLLLVIFLLIFGRTGSDDFSARIAVVEGASTPAAAGVKEALGYVDVLEQTEEKPANLDEARQWLIDKEVDAVVALPEAGGEIKLLLNKEKQNSVTAQAVSGILNQLVVQSSLAAAGVEPQLTIATEYVSAGSDKLSYTDFLMTGMIALAISQSGLFGMMGMVEMRRNGLLKRLFLAPVDLRMFGLSSMAVRFLLSLIQVALLTLIGVLFFGAHLNVDPLGFALVFLVGTLSFAGMGFLIAAVSKSMDSYMGIANLASFLMMFLSGIFFDLGSLPEYIRPISHVLPLTYFADGLRDAMVYGFGIGSGNFWLNLGIMAVWGLTAFLIGSRLYKWNKA</sequence>
<evidence type="ECO:0000259" key="6">
    <source>
        <dbReference type="PROSITE" id="PS51012"/>
    </source>
</evidence>
<keyword evidence="2 5" id="KW-0812">Transmembrane</keyword>
<evidence type="ECO:0000256" key="5">
    <source>
        <dbReference type="SAM" id="Phobius"/>
    </source>
</evidence>
<protein>
    <submittedName>
        <fullName evidence="7">Transport permease protein</fullName>
    </submittedName>
</protein>
<comment type="caution">
    <text evidence="7">The sequence shown here is derived from an EMBL/GenBank/DDBJ whole genome shotgun (WGS) entry which is preliminary data.</text>
</comment>